<dbReference type="RefSeq" id="WP_329776495.1">
    <property type="nucleotide sequence ID" value="NZ_JAYDYW010000015.1"/>
</dbReference>
<evidence type="ECO:0000256" key="1">
    <source>
        <dbReference type="SAM" id="Phobius"/>
    </source>
</evidence>
<feature type="transmembrane region" description="Helical" evidence="1">
    <location>
        <begin position="28"/>
        <end position="51"/>
    </location>
</feature>
<organism evidence="2 3">
    <name type="scientific">Agarivorans aestuarii</name>
    <dbReference type="NCBI Taxonomy" id="1563703"/>
    <lineage>
        <taxon>Bacteria</taxon>
        <taxon>Pseudomonadati</taxon>
        <taxon>Pseudomonadota</taxon>
        <taxon>Gammaproteobacteria</taxon>
        <taxon>Alteromonadales</taxon>
        <taxon>Alteromonadaceae</taxon>
        <taxon>Agarivorans</taxon>
    </lineage>
</organism>
<keyword evidence="1" id="KW-0812">Transmembrane</keyword>
<protein>
    <submittedName>
        <fullName evidence="2">Uncharacterized protein</fullName>
    </submittedName>
</protein>
<dbReference type="EMBL" id="JAYDYW010000015">
    <property type="protein sequence ID" value="MEE1675667.1"/>
    <property type="molecule type" value="Genomic_DNA"/>
</dbReference>
<keyword evidence="1" id="KW-0472">Membrane</keyword>
<comment type="caution">
    <text evidence="2">The sequence shown here is derived from an EMBL/GenBank/DDBJ whole genome shotgun (WGS) entry which is preliminary data.</text>
</comment>
<gene>
    <name evidence="2" type="ORF">SNR37_000993</name>
</gene>
<reference evidence="3" key="1">
    <citation type="submission" date="2023-07" db="EMBL/GenBank/DDBJ databases">
        <title>Draft genome sequence of Agarivorans aestuarii strain ZMCS4, a CAZymes producing bacteria isolated from the marine brown algae Clodostephus spongiosus.</title>
        <authorList>
            <person name="Lorente B."/>
            <person name="Cabral C."/>
            <person name="Frias J."/>
            <person name="Faria J."/>
            <person name="Toubarro D."/>
        </authorList>
    </citation>
    <scope>NUCLEOTIDE SEQUENCE [LARGE SCALE GENOMIC DNA]</scope>
    <source>
        <strain evidence="3">ZMCS4</strain>
    </source>
</reference>
<evidence type="ECO:0000313" key="3">
    <source>
        <dbReference type="Proteomes" id="UP001310248"/>
    </source>
</evidence>
<sequence length="126" mass="14120">MLPRAIYEILPSGYLSAGTGSMLLLEPWLAHVGGALLFCMGALIWVLRSNYRRYDKYKKSFIRKTKAIPEPVYEFIPFLYLAGSVLILSLLFNTPALIVAALAGCRGLVLLYQRAHYRNRGLSPAK</sequence>
<proteinExistence type="predicted"/>
<feature type="transmembrane region" description="Helical" evidence="1">
    <location>
        <begin position="96"/>
        <end position="112"/>
    </location>
</feature>
<accession>A0ABU7G8F5</accession>
<evidence type="ECO:0000313" key="2">
    <source>
        <dbReference type="EMBL" id="MEE1675667.1"/>
    </source>
</evidence>
<keyword evidence="3" id="KW-1185">Reference proteome</keyword>
<keyword evidence="1" id="KW-1133">Transmembrane helix</keyword>
<name>A0ABU7G8F5_9ALTE</name>
<dbReference type="Proteomes" id="UP001310248">
    <property type="component" value="Unassembled WGS sequence"/>
</dbReference>
<feature type="transmembrane region" description="Helical" evidence="1">
    <location>
        <begin position="72"/>
        <end position="90"/>
    </location>
</feature>